<dbReference type="InterPro" id="IPR003594">
    <property type="entry name" value="HATPase_dom"/>
</dbReference>
<dbReference type="PROSITE" id="PS50113">
    <property type="entry name" value="PAC"/>
    <property type="match status" value="1"/>
</dbReference>
<reference evidence="3 4" key="1">
    <citation type="submission" date="2021-01" db="EMBL/GenBank/DDBJ databases">
        <title>WGS of actinomycetes isolated from Thailand.</title>
        <authorList>
            <person name="Thawai C."/>
        </authorList>
    </citation>
    <scope>NUCLEOTIDE SEQUENCE [LARGE SCALE GENOMIC DNA]</scope>
    <source>
        <strain evidence="3 4">CA1R205</strain>
    </source>
</reference>
<dbReference type="InterPro" id="IPR001932">
    <property type="entry name" value="PPM-type_phosphatase-like_dom"/>
</dbReference>
<dbReference type="Gene3D" id="3.60.40.10">
    <property type="entry name" value="PPM-type phosphatase domain"/>
    <property type="match status" value="1"/>
</dbReference>
<dbReference type="SUPFAM" id="SSF81606">
    <property type="entry name" value="PP2C-like"/>
    <property type="match status" value="1"/>
</dbReference>
<dbReference type="Proteomes" id="UP000634229">
    <property type="component" value="Unassembled WGS sequence"/>
</dbReference>
<accession>A0ABS1NEV1</accession>
<feature type="domain" description="PAC" evidence="2">
    <location>
        <begin position="57"/>
        <end position="112"/>
    </location>
</feature>
<keyword evidence="4" id="KW-1185">Reference proteome</keyword>
<dbReference type="Gene3D" id="3.30.565.10">
    <property type="entry name" value="Histidine kinase-like ATPase, C-terminal domain"/>
    <property type="match status" value="1"/>
</dbReference>
<evidence type="ECO:0000259" key="2">
    <source>
        <dbReference type="PROSITE" id="PS50113"/>
    </source>
</evidence>
<evidence type="ECO:0000313" key="3">
    <source>
        <dbReference type="EMBL" id="MBL1098395.1"/>
    </source>
</evidence>
<dbReference type="Pfam" id="PF08448">
    <property type="entry name" value="PAS_4"/>
    <property type="match status" value="1"/>
</dbReference>
<dbReference type="InterPro" id="IPR029016">
    <property type="entry name" value="GAF-like_dom_sf"/>
</dbReference>
<protein>
    <submittedName>
        <fullName evidence="3">SpoIIE family protein phosphatase</fullName>
    </submittedName>
</protein>
<dbReference type="InterPro" id="IPR052016">
    <property type="entry name" value="Bact_Sigma-Reg"/>
</dbReference>
<dbReference type="CDD" id="cd16936">
    <property type="entry name" value="HATPase_RsbW-like"/>
    <property type="match status" value="1"/>
</dbReference>
<dbReference type="InterPro" id="IPR036890">
    <property type="entry name" value="HATPase_C_sf"/>
</dbReference>
<dbReference type="PANTHER" id="PTHR43156">
    <property type="entry name" value="STAGE II SPORULATION PROTEIN E-RELATED"/>
    <property type="match status" value="1"/>
</dbReference>
<dbReference type="InterPro" id="IPR000700">
    <property type="entry name" value="PAS-assoc_C"/>
</dbReference>
<dbReference type="Pfam" id="PF07228">
    <property type="entry name" value="SpoIIE"/>
    <property type="match status" value="1"/>
</dbReference>
<dbReference type="SUPFAM" id="SSF55874">
    <property type="entry name" value="ATPase domain of HSP90 chaperone/DNA topoisomerase II/histidine kinase"/>
    <property type="match status" value="1"/>
</dbReference>
<evidence type="ECO:0000256" key="1">
    <source>
        <dbReference type="ARBA" id="ARBA00022801"/>
    </source>
</evidence>
<evidence type="ECO:0000313" key="4">
    <source>
        <dbReference type="Proteomes" id="UP000634229"/>
    </source>
</evidence>
<keyword evidence="1" id="KW-0378">Hydrolase</keyword>
<comment type="caution">
    <text evidence="3">The sequence shown here is derived from an EMBL/GenBank/DDBJ whole genome shotgun (WGS) entry which is preliminary data.</text>
</comment>
<dbReference type="Gene3D" id="3.30.450.20">
    <property type="entry name" value="PAS domain"/>
    <property type="match status" value="1"/>
</dbReference>
<dbReference type="Pfam" id="PF13581">
    <property type="entry name" value="HATPase_c_2"/>
    <property type="match status" value="1"/>
</dbReference>
<dbReference type="EMBL" id="JAERRF010000009">
    <property type="protein sequence ID" value="MBL1098395.1"/>
    <property type="molecule type" value="Genomic_DNA"/>
</dbReference>
<proteinExistence type="predicted"/>
<dbReference type="Gene3D" id="3.30.450.40">
    <property type="match status" value="1"/>
</dbReference>
<dbReference type="RefSeq" id="WP_201875812.1">
    <property type="nucleotide sequence ID" value="NZ_JAERRF010000009.1"/>
</dbReference>
<gene>
    <name evidence="3" type="ORF">JK363_17335</name>
</gene>
<dbReference type="InterPro" id="IPR013656">
    <property type="entry name" value="PAS_4"/>
</dbReference>
<organism evidence="3 4">
    <name type="scientific">Streptomyces coffeae</name>
    <dbReference type="NCBI Taxonomy" id="621382"/>
    <lineage>
        <taxon>Bacteria</taxon>
        <taxon>Bacillati</taxon>
        <taxon>Actinomycetota</taxon>
        <taxon>Actinomycetes</taxon>
        <taxon>Kitasatosporales</taxon>
        <taxon>Streptomycetaceae</taxon>
        <taxon>Streptomyces</taxon>
    </lineage>
</organism>
<sequence length="666" mass="71491">MITDTDLRVLESNVRPTMFGGVGVPVGSLFHEFFNAQHAPEVERRLRQVVDGNAALSGMEIPFVSAIGPSGNPCMLSLTAARLEVEDGQTIGLVVDLRDVSEQHRSRHRLELLHRAADQIGTSLDVDRTTQDLADLLVPSLGDLAQVFLAESVLVGDEPPELAAGVGRHHLRCAAVRALGPWPSGMISPGEQLPSLPGKRSILNVLRGNAVVTNPRELAKLYGARSPLITQLIPPSGHSSVVAPLFARGLALGSVVVWRVQNDSPFDEGDSQLLLEIASRAALSVDNARRFTREHRAAVTLQRSLLPLSSAHITAAQTAGIYRPASSAAGVGGDWFDVVPLSSLRVAFVVGDVVGHGLHAAATMGRLRAAIRTIASLDLPPDEVLMQLDDLVQELATDAEGSDNGSDSTGATCLYALYDPVTRRCAIASAGHPPPALVSPNGTADFIELDPGPPLGVGGMPFDVTEIDIEPASILALYTDGLVEQPHISLGMERLKSALARACRSGCNLREEGDRLLTQLCGSTARNDAALLLARTHSVLGENTRSWEFPRAPEIVAQARNVTSKQLHAWGLEDLTFTTELIVSELVTNAVRYAVDPVRLRLTRDRILVCEVSDGSNTQPRLRRARSTDEGGRGLFLVAQLTNRWGCRYGPRGKTIWVEISKPSEQ</sequence>
<dbReference type="SMART" id="SM00331">
    <property type="entry name" value="PP2C_SIG"/>
    <property type="match status" value="1"/>
</dbReference>
<dbReference type="PANTHER" id="PTHR43156:SF2">
    <property type="entry name" value="STAGE II SPORULATION PROTEIN E"/>
    <property type="match status" value="1"/>
</dbReference>
<dbReference type="InterPro" id="IPR036457">
    <property type="entry name" value="PPM-type-like_dom_sf"/>
</dbReference>
<name>A0ABS1NEV1_9ACTN</name>
<dbReference type="SUPFAM" id="SSF55781">
    <property type="entry name" value="GAF domain-like"/>
    <property type="match status" value="2"/>
</dbReference>